<dbReference type="AlphaFoldDB" id="A0A0C5VTM0"/>
<dbReference type="EMBL" id="CP007142">
    <property type="protein sequence ID" value="AJQ97531.1"/>
    <property type="molecule type" value="Genomic_DNA"/>
</dbReference>
<dbReference type="RefSeq" id="WP_044619251.1">
    <property type="nucleotide sequence ID" value="NZ_CP007142.1"/>
</dbReference>
<feature type="region of interest" description="Disordered" evidence="1">
    <location>
        <begin position="111"/>
        <end position="132"/>
    </location>
</feature>
<keyword evidence="3" id="KW-1185">Reference proteome</keyword>
<proteinExistence type="predicted"/>
<feature type="compositionally biased region" description="Polar residues" evidence="1">
    <location>
        <begin position="76"/>
        <end position="86"/>
    </location>
</feature>
<feature type="compositionally biased region" description="Polar residues" evidence="1">
    <location>
        <begin position="25"/>
        <end position="35"/>
    </location>
</feature>
<feature type="region of interest" description="Disordered" evidence="1">
    <location>
        <begin position="1"/>
        <end position="87"/>
    </location>
</feature>
<feature type="compositionally biased region" description="Polar residues" evidence="1">
    <location>
        <begin position="1"/>
        <end position="14"/>
    </location>
</feature>
<reference evidence="2 3" key="1">
    <citation type="submission" date="2014-01" db="EMBL/GenBank/DDBJ databases">
        <title>Full genme sequencing of cellulolytic bacterium Gynuella sunshinyii YC6258T gen. nov., sp. nov.</title>
        <authorList>
            <person name="Khan H."/>
            <person name="Chung E.J."/>
            <person name="Chung Y.R."/>
        </authorList>
    </citation>
    <scope>NUCLEOTIDE SEQUENCE [LARGE SCALE GENOMIC DNA]</scope>
    <source>
        <strain evidence="2 3">YC6258</strain>
    </source>
</reference>
<name>A0A0C5VTM0_9GAMM</name>
<dbReference type="KEGG" id="gsn:YC6258_05503"/>
<sequence length="237" mass="26695">MSSGESTRNKSTQRVIRLENPDLLKQQNHNVGRKSTFNKDQEMFSPSKAVSTVTEVNRKLQGLSGMPKGMLERSTPKLQQQRNEAQQEVDLAMGRTGSDSQRLSQMMDHKGSSKDSAYVSSTPNWTTGQGSQDEWGLKRLKNSDNFGATVTIADVDSRRVHLNPTNTEEDELLVAGGIKRSEVRYSFWAYPDESRQDGANMTAVLYDHKKDQMTFDNEALRGFIDITNPREMTGKKE</sequence>
<organism evidence="2 3">
    <name type="scientific">Gynuella sunshinyii YC6258</name>
    <dbReference type="NCBI Taxonomy" id="1445510"/>
    <lineage>
        <taxon>Bacteria</taxon>
        <taxon>Pseudomonadati</taxon>
        <taxon>Pseudomonadota</taxon>
        <taxon>Gammaproteobacteria</taxon>
        <taxon>Oceanospirillales</taxon>
        <taxon>Saccharospirillaceae</taxon>
        <taxon>Gynuella</taxon>
    </lineage>
</organism>
<evidence type="ECO:0000313" key="3">
    <source>
        <dbReference type="Proteomes" id="UP000032266"/>
    </source>
</evidence>
<evidence type="ECO:0000313" key="2">
    <source>
        <dbReference type="EMBL" id="AJQ97531.1"/>
    </source>
</evidence>
<protein>
    <submittedName>
        <fullName evidence="2">Uncharacterized protein</fullName>
    </submittedName>
</protein>
<gene>
    <name evidence="2" type="ORF">YC6258_05503</name>
</gene>
<evidence type="ECO:0000256" key="1">
    <source>
        <dbReference type="SAM" id="MobiDB-lite"/>
    </source>
</evidence>
<feature type="compositionally biased region" description="Polar residues" evidence="1">
    <location>
        <begin position="114"/>
        <end position="132"/>
    </location>
</feature>
<dbReference type="HOGENOM" id="CLU_1169357_0_0_6"/>
<accession>A0A0C5VTM0</accession>
<dbReference type="Proteomes" id="UP000032266">
    <property type="component" value="Chromosome"/>
</dbReference>